<dbReference type="PROSITE" id="PS50075">
    <property type="entry name" value="CARRIER"/>
    <property type="match status" value="4"/>
</dbReference>
<dbReference type="Gene3D" id="3.30.559.10">
    <property type="entry name" value="Chloramphenicol acetyltransferase-like domain"/>
    <property type="match status" value="5"/>
</dbReference>
<dbReference type="Pfam" id="PF13193">
    <property type="entry name" value="AMP-binding_C"/>
    <property type="match status" value="4"/>
</dbReference>
<dbReference type="Gene3D" id="3.40.50.980">
    <property type="match status" value="8"/>
</dbReference>
<organism evidence="8 9">
    <name type="scientific">Pseudomonas jinjuensis</name>
    <dbReference type="NCBI Taxonomy" id="198616"/>
    <lineage>
        <taxon>Bacteria</taxon>
        <taxon>Pseudomonadati</taxon>
        <taxon>Pseudomonadota</taxon>
        <taxon>Gammaproteobacteria</taxon>
        <taxon>Pseudomonadales</taxon>
        <taxon>Pseudomonadaceae</taxon>
        <taxon>Pseudomonas</taxon>
    </lineage>
</organism>
<feature type="domain" description="Carrier" evidence="7">
    <location>
        <begin position="3122"/>
        <end position="3196"/>
    </location>
</feature>
<evidence type="ECO:0000256" key="2">
    <source>
        <dbReference type="ARBA" id="ARBA00006432"/>
    </source>
</evidence>
<comment type="similarity">
    <text evidence="2">Belongs to the ATP-dependent AMP-binding enzyme family.</text>
</comment>
<dbReference type="PROSITE" id="PS00455">
    <property type="entry name" value="AMP_BINDING"/>
    <property type="match status" value="3"/>
</dbReference>
<dbReference type="CDD" id="cd05930">
    <property type="entry name" value="A_NRPS"/>
    <property type="match status" value="1"/>
</dbReference>
<keyword evidence="5" id="KW-0436">Ligase</keyword>
<dbReference type="EMBL" id="FNIJ01000009">
    <property type="protein sequence ID" value="SDO23643.1"/>
    <property type="molecule type" value="Genomic_DNA"/>
</dbReference>
<sequence length="4699" mass="516402">MNSVLDPQAPAQARELQAIGARLAQLPEDKQRLFLAKLAEAGVNLRRLPVPRLPRGERLQPSAAQRRQWFIWKLDPESSAYNLQRAVRLTGALDRDALRRAFRDILARHENLRCRYEESDGQPYLLIDESAELTVAFEDISGLPEAEREAISRQRQIEAATTPFDLAAGPLLRVSLLRLADDEHLLLLGLHHIAADGWSMNLLVGEFNRLYAAHCRGVEAQLEPLPAQYVDCAAWQEKLLAAGEGERQLEYWLRQLGGDMPSLELPLDRPRPVRPSGRGAVLGFEIDAALAARLRQVAQAHGATLFMLLLAAFKVQLYRYTGQRDLRVGVPVAGRGNAESERLIGFFVNTQVLRSEIDGRQRFADLLAAVRQTALAAQSNPELPFERLVEALAPARSLGHNPLFQVIYNHQWYDSAALQALDGLRMESLPPLVRAVDCDLALDTAEDSAGRLFCEISYASELFDDASIRRWRAHFEALLACIGAAPQTRICDFDLLEPSAWNQLREWNALPTEPVAELTVQQRIAQWAVETPDAPALFCGDEVLSFAGLDERANRLAQHLAKLGVGPESRVGVALPRSPDLLVSLLAVLKAGGAYVPLDLDYPAERLRYQMQDAGLAWLLCDSRDARRPQLPEGVQAIEPDRLDLAAEPAVAPDVALHAHNLAYLIYTSGSTGLPKGVAVAHGPLAMHCREIGARYEMEPADRELHFMSFAFDGAHERWLTALTHGASLVLRDDALWTPEQTFAALQHYGVTVAAFPPAYLQQIAEHAEGQAGAAPLRVICFGGDAVPQASFEHVRRVLRPRYIINGYGPTETVVTPMIWKAAAEDCCGAAYAPIGSRVGARSTWVLDGDLNPVPTGVCGELYLGGEGLARGYLGRPGLSAERFVADPFGTPGGRLYRTGDLVRQRADGTIDYLGRIDHQVKVRGFRIELGEIEARLRADARVREALVVARETATGKQLVGYVAGDDPRLDEELRETLRQQLPDYMVPARIVVLAQLPRNANGKLDRAQLPEPLWQAGAFEEPASASERLLAEIWSEVLGLPQVSAQEHFFEAGGHSLLAVQVVARVKKRLGVELPVRQLFDTPRLRELAAAIDALERRAGLPELRAGEHADGAPLSYNQQRLWFLWKLAPDSAAYNISGALRLHGALDRSALRRAFEQLQQRHASLRTQFEDDGETVRQRILASLPLALEEQRLDHLPAAEREARLGECLAQEAARPFDLASAPLLRVRLIQLGENEHALALTLHHIVGDGASLKLLLDEFAICYRAWLGGVPAELPALPIQYADFAIWQRQWLESGEGERQLGYWKAHLGSEHPLLELPADRPRPAQQSFRGDSLEFAVPAPLAAELREIARASGCSLYMLLLAAFGALLYRCSGQRDLRIGVPIAGRQQQETESLIGFFVNTQVLRSEIDGRLPFAALLAATRESLLDAQANQDLPFEQLVEALQPQRSLSHNPLFQVLFNHDRGDDLSALDLPGLRVETLPAGRRSSQFDLTLDTCDCADGRLLGAFGYATDLFERASVERLGGMFLRLLQSLVDSPEQALDQLPLLEAEQRQQLLDGWNATARDYSHLPPLPELIRRQAARTPDALALAHGERRFSYAELEARANRLAHWLRGQGVGCDVRVGVFAERSAELAIALLAILKAGGAYLPLDPDYPAERLAFMLEDSEVPLLLTQQALLDRLPQGSAKVWCLDRDWSDTDAQPDGAPAIDYPPQSLAYCIYTSGSTGRPKGVGNSHAGLLNRLQWMQDAYLLDGSDRVLQKTPFSFDVSVWEFFWPLMTGAALVMAEPGAHRDPARLRETIIEQGITTLHFVPSMLQAFIAAGELPACASLRRVLCSGEALPHELQQQFLQQHPAALYNLYGPTEAAIDVSHWTCVDEPGRHAVPIGRPIANTRLLILDGELQPVPVGVAGELYIAGINLARGYLGRPGLTAERFVADPFGAPGERMYRTGDLARWRADGVIDYAGRIDHQVKLRGLRIELGEIEARLLEQPQVREAVVVALASPTGAQLVGYVTANEAVADPRGWCDELRETLRGQLPDYMVPARLIHLERMPLSPNGKLERKALPAPDWQGREYSAPVGAVETRLAAIWAEVLGAERVGRDDDFFEIGGHSLLAVRIVARVRQAFAVELPLRALFDAPSVAGLAAAIGRATAVEKTGPQRRERPARLPLSPAQKRLWFLWQLQPESIAYNMPVALQLDGRLDQLALENAFARLLQRHEALRTCFPLQDGESVQVIQPAQGFGLPLTDLRGEADPQALAEVLRREEACTPFDLARGPLLRARLLRLEDERHLLLVTLHHIVSDGWSMEILIRELGRFYAGAFHPGDEAPAELPIQFADYALWQHEWLAGGEGERQLQFWRDQLGDAPRILELPTDRPRPAQQSQRGANLGFAIPAPLAESLGQLAQARQATPFMLLLAAFNLLLQRYSRQDDLCVGVPVANRQRGECEGLIGLFVNTQVLRTRIDTRQSFTALLQQVRETVLAAQAHQDLPFEQLVEALQPERSLSHNPLFQVLFSLQRHSVALHEQLPGLTLQSLADSRDSAQVDLGLFVDQRADGRLDCTFNYASDLFDGATIQRMAGHFLNLLQALVAEPMRAVGELALLDAEERSAQLEAGAARGGDEASLDLVGRFEELARLNPQAIALRQDAVSVTYAELNARANRLAHRLREVGVGPDALVGVCLERTPQLMIALLAVLKAGGAYVPLDPEFPAERLRHMLQDSGARLLLSQSSLREELAELGATAELWCLDELALDTPETDPQPLAGGEHLAYVIYTSGSTGRPKGVAVRRAGLGNFLASMAQAPGIAAEGRLLALTSLSFDIAALELYLPLISGASVVLVDRDTARDPQRLWAQIETQQVSAIQATPSTWRMLAGHPRLPALAGRQVLCGGEALPGDLAQTLIDVAGHVWNLYGPTETTVWSARYRLDGEQPQVLLGEALANTSLHVLDEQLEPLPAGVAGELYIGGEGLARGYHGRPELTAERFVADPFGSGGRLYRTGDLVRRRADGALEYLGRIDQQVKIRGFRIELGEIESCLLEDDAVREAAVVARRNQLVGYVVADGGEELLPRLREKLKAKLPDYMVPALIMRLERMPQTPNRKLDRKALPEPELAERAFVAPQGETETLLAGIWQEVLGVEQVSVEDNFFELGGDSIVSVQVVAKARDAGLGLSPRDLFLHQSVRALAAHAQPLEAESGKGVVAAIDLATLDAAALAALPVPVEQVEAILPLSPMQQGMLFHSLDAPGSDLYVNQLDVLADGLDAERFLAAWAEVSARHDSLRSAFVWQGFADAMQVIQRDAEVPMQILDWREREADGEAFQALAAEQRQLPFDLARAPLQRLLLVRLGERRYRVLWTYHHLLLDGWSLSLLIGQVLRRYLGQALPAAGRYRDYIDWLQSRDPLVSERFWREKLAPLEEPTLLAQALPGKRSDSGHQAIYTQLDRAATARLKDFARGQRVTLNTVVQAAWLLLLQRYTGQRSVAFGATVSGRPASLPGAQETLGLFINTLPIVQAPRPEQALGDWLRELQDYNLAAREHEHTPLSQIQRWAGRGGQALFDSIIVFENAPVDRLLADWQDGELRFEAAKGHGVTNFAMDLMVTLGDGLEIEYMFLREFFGLAEVEAIRAHLEHLLDSFCAGAARPLGQIGMHDGEALRVRAEANRLPPRQSLPPVHEGIARWARQTPEKVAVLSGGRSLSFAELDARAERLARLLVAQGAGPEKVVGVALPRSLDWPVALLAVLKSGAAYLPLDVAHPAERLEFIMRDSGMALLLGHSSLAERLPAVEGVTRLELDRLDPSSADAALPRPHADSLAYLIYTSGSTGQPKAVAVSHGPLAMHCQAIGERYEMTPADRELHFMSFAFDGAHERWLTPLLFGGSLLIRDDELWTPQQTLEAMHEHGVTVAAFPPVYLQALATQAEADGAAPAVRVYCFGGDAVADAAFERVRAALRPRCIINGYGPTETVITPLLWKAEGDTACGAAYAPIGSRVGARTTHVLDADLQPVPDGVAGELYIGGEGLARGYHGRAGLTAERFVADPFGSGGRLYRTGDLVRRRADGTFDYLGRLDHQVKVRGFRIELGEIEARLREQPEVRGAVVVAHDGPSGRQLLGYVAADADDGLGESLRQRLKALLPDYMVPARVLVLDELPLNANGKIDRRALPEPDARDDSDYVAPRTDEERLLAEIWQDVLGIERVGVQDNFFELGGDSILSLQVVSRLRNQPALRREIRLRDLLRRPTIAELLGEAGEVVEDALVVPLAGAGGETFNLLPIQQWLFDVPMDERHHFNQALLLDVLQPLQADALERAVQALLASHDALRLRFVPGASGWTQRYASLEEAAQTPVLWQEEVADSAAVEDAIQRAQRSLDLQRGPLLRVLHCRLASGGERLLLVIHHLAVDGVSWRVLLEDLAAAYAAEVRGESAQLAPAGSSYRDWAERLQAFARSEAGESELAYWLAQLDGAAPAEPPLDNPRGRNLVNVAGEAGMSLDAARTTRLLKELPGLLQAQINDLLLAALARVVCRWTGDESALIQLEGHGREDLFADLDLSRTVGWFTSMFPVRLVPGAGNAADSVRAVRGQLARIPRNGLGFGVLRHLGRPEIRQQLAALPQPRITFNYLGQFDQAANGQSMFGAASESLGDFHSPSAPLANWLEIIGQVQDGRLSMRCVFSRKRYRPQTVQDLMDAFQAELEQLIDAV</sequence>
<dbReference type="FunFam" id="3.40.50.12780:FF:000012">
    <property type="entry name" value="Non-ribosomal peptide synthetase"/>
    <property type="match status" value="2"/>
</dbReference>
<dbReference type="CDD" id="cd17646">
    <property type="entry name" value="A_NRPS_AB3403-like"/>
    <property type="match status" value="1"/>
</dbReference>
<dbReference type="SUPFAM" id="SSF47336">
    <property type="entry name" value="ACP-like"/>
    <property type="match status" value="4"/>
</dbReference>
<dbReference type="InterPro" id="IPR045851">
    <property type="entry name" value="AMP-bd_C_sf"/>
</dbReference>
<dbReference type="Gene3D" id="2.30.38.10">
    <property type="entry name" value="Luciferase, Domain 3"/>
    <property type="match status" value="4"/>
</dbReference>
<dbReference type="STRING" id="198616.SAMN05216193_10945"/>
<dbReference type="FunFam" id="3.30.559.30:FF:000001">
    <property type="entry name" value="Non-ribosomal peptide synthetase"/>
    <property type="match status" value="2"/>
</dbReference>
<dbReference type="Pfam" id="PF00501">
    <property type="entry name" value="AMP-binding"/>
    <property type="match status" value="4"/>
</dbReference>
<evidence type="ECO:0000313" key="8">
    <source>
        <dbReference type="EMBL" id="SDO23643.1"/>
    </source>
</evidence>
<dbReference type="Pfam" id="PF00550">
    <property type="entry name" value="PP-binding"/>
    <property type="match status" value="4"/>
</dbReference>
<name>A0A1H0HWU4_9PSED</name>
<evidence type="ECO:0000256" key="3">
    <source>
        <dbReference type="ARBA" id="ARBA00022450"/>
    </source>
</evidence>
<keyword evidence="9" id="KW-1185">Reference proteome</keyword>
<keyword evidence="4" id="KW-0597">Phosphoprotein</keyword>
<dbReference type="RefSeq" id="WP_084311278.1">
    <property type="nucleotide sequence ID" value="NZ_FNIJ01000009.1"/>
</dbReference>
<dbReference type="InterPro" id="IPR036736">
    <property type="entry name" value="ACP-like_sf"/>
</dbReference>
<evidence type="ECO:0000256" key="1">
    <source>
        <dbReference type="ARBA" id="ARBA00001957"/>
    </source>
</evidence>
<dbReference type="PANTHER" id="PTHR45527:SF1">
    <property type="entry name" value="FATTY ACID SYNTHASE"/>
    <property type="match status" value="1"/>
</dbReference>
<dbReference type="Gene3D" id="3.30.300.30">
    <property type="match status" value="4"/>
</dbReference>
<dbReference type="CDD" id="cd19543">
    <property type="entry name" value="DCL_NRPS"/>
    <property type="match status" value="1"/>
</dbReference>
<dbReference type="NCBIfam" id="TIGR01720">
    <property type="entry name" value="NRPS-para261"/>
    <property type="match status" value="1"/>
</dbReference>
<feature type="domain" description="Carrier" evidence="7">
    <location>
        <begin position="4176"/>
        <end position="4253"/>
    </location>
</feature>
<dbReference type="InterPro" id="IPR010060">
    <property type="entry name" value="NRPS_synth"/>
</dbReference>
<dbReference type="Gene3D" id="3.30.559.30">
    <property type="entry name" value="Nonribosomal peptide synthetase, condensation domain"/>
    <property type="match status" value="5"/>
</dbReference>
<dbReference type="FunFam" id="3.40.50.980:FF:000002">
    <property type="entry name" value="Enterobactin synthetase component F"/>
    <property type="match status" value="1"/>
</dbReference>
<dbReference type="OrthoDB" id="9757559at2"/>
<evidence type="ECO:0000256" key="6">
    <source>
        <dbReference type="ARBA" id="ARBA00022737"/>
    </source>
</evidence>
<dbReference type="FunFam" id="3.30.300.30:FF:000010">
    <property type="entry name" value="Enterobactin synthetase component F"/>
    <property type="match status" value="4"/>
</dbReference>
<keyword evidence="6" id="KW-0677">Repeat</keyword>
<feature type="domain" description="Carrier" evidence="7">
    <location>
        <begin position="2081"/>
        <end position="2156"/>
    </location>
</feature>
<feature type="domain" description="Carrier" evidence="7">
    <location>
        <begin position="1022"/>
        <end position="1097"/>
    </location>
</feature>
<dbReference type="GO" id="GO:0043041">
    <property type="term" value="P:amino acid activation for nonribosomal peptide biosynthetic process"/>
    <property type="evidence" value="ECO:0007669"/>
    <property type="project" value="TreeGrafter"/>
</dbReference>
<dbReference type="GO" id="GO:0009366">
    <property type="term" value="C:enterobactin synthetase complex"/>
    <property type="evidence" value="ECO:0007669"/>
    <property type="project" value="TreeGrafter"/>
</dbReference>
<dbReference type="InterPro" id="IPR000873">
    <property type="entry name" value="AMP-dep_synth/lig_dom"/>
</dbReference>
<dbReference type="InterPro" id="IPR020845">
    <property type="entry name" value="AMP-binding_CS"/>
</dbReference>
<dbReference type="NCBIfam" id="TIGR01733">
    <property type="entry name" value="AA-adenyl-dom"/>
    <property type="match status" value="4"/>
</dbReference>
<dbReference type="CDD" id="cd19531">
    <property type="entry name" value="LCL_NRPS-like"/>
    <property type="match status" value="3"/>
</dbReference>
<evidence type="ECO:0000256" key="5">
    <source>
        <dbReference type="ARBA" id="ARBA00022598"/>
    </source>
</evidence>
<dbReference type="FunFam" id="3.40.50.980:FF:000001">
    <property type="entry name" value="Non-ribosomal peptide synthetase"/>
    <property type="match status" value="4"/>
</dbReference>
<dbReference type="InterPro" id="IPR001242">
    <property type="entry name" value="Condensation_dom"/>
</dbReference>
<keyword evidence="3" id="KW-0596">Phosphopantetheine</keyword>
<gene>
    <name evidence="8" type="ORF">SAMN05216193_10945</name>
</gene>
<accession>A0A1H0HWU4</accession>
<dbReference type="InterPro" id="IPR020806">
    <property type="entry name" value="PKS_PP-bd"/>
</dbReference>
<evidence type="ECO:0000259" key="7">
    <source>
        <dbReference type="PROSITE" id="PS50075"/>
    </source>
</evidence>
<dbReference type="Pfam" id="PF00668">
    <property type="entry name" value="Condensation"/>
    <property type="match status" value="5"/>
</dbReference>
<dbReference type="InterPro" id="IPR010071">
    <property type="entry name" value="AA_adenyl_dom"/>
</dbReference>
<proteinExistence type="inferred from homology"/>
<dbReference type="Proteomes" id="UP000242957">
    <property type="component" value="Unassembled WGS sequence"/>
</dbReference>
<dbReference type="Gene3D" id="1.10.1200.10">
    <property type="entry name" value="ACP-like"/>
    <property type="match status" value="4"/>
</dbReference>
<dbReference type="GO" id="GO:0072330">
    <property type="term" value="P:monocarboxylic acid biosynthetic process"/>
    <property type="evidence" value="ECO:0007669"/>
    <property type="project" value="UniProtKB-ARBA"/>
</dbReference>
<dbReference type="GO" id="GO:0009239">
    <property type="term" value="P:enterobactin biosynthetic process"/>
    <property type="evidence" value="ECO:0007669"/>
    <property type="project" value="TreeGrafter"/>
</dbReference>
<dbReference type="GO" id="GO:0005829">
    <property type="term" value="C:cytosol"/>
    <property type="evidence" value="ECO:0007669"/>
    <property type="project" value="TreeGrafter"/>
</dbReference>
<dbReference type="SUPFAM" id="SSF56801">
    <property type="entry name" value="Acetyl-CoA synthetase-like"/>
    <property type="match status" value="4"/>
</dbReference>
<dbReference type="SMART" id="SM00823">
    <property type="entry name" value="PKS_PP"/>
    <property type="match status" value="4"/>
</dbReference>
<dbReference type="FunFam" id="3.30.559.10:FF:000012">
    <property type="entry name" value="Non-ribosomal peptide synthetase"/>
    <property type="match status" value="3"/>
</dbReference>
<dbReference type="GO" id="GO:0047527">
    <property type="term" value="F:2,3-dihydroxybenzoate-serine ligase activity"/>
    <property type="evidence" value="ECO:0007669"/>
    <property type="project" value="TreeGrafter"/>
</dbReference>
<dbReference type="InterPro" id="IPR009081">
    <property type="entry name" value="PP-bd_ACP"/>
</dbReference>
<protein>
    <submittedName>
        <fullName evidence="8">Non-ribosomal peptide synthase domain TIGR01720/amino acid adenylation domain-containing protein</fullName>
    </submittedName>
</protein>
<evidence type="ECO:0000313" key="9">
    <source>
        <dbReference type="Proteomes" id="UP000242957"/>
    </source>
</evidence>
<dbReference type="FunFam" id="1.10.1200.10:FF:000005">
    <property type="entry name" value="Nonribosomal peptide synthetase 1"/>
    <property type="match status" value="3"/>
</dbReference>
<dbReference type="PANTHER" id="PTHR45527">
    <property type="entry name" value="NONRIBOSOMAL PEPTIDE SYNTHETASE"/>
    <property type="match status" value="1"/>
</dbReference>
<dbReference type="GO" id="GO:0031177">
    <property type="term" value="F:phosphopantetheine binding"/>
    <property type="evidence" value="ECO:0007669"/>
    <property type="project" value="InterPro"/>
</dbReference>
<comment type="cofactor">
    <cofactor evidence="1">
        <name>pantetheine 4'-phosphate</name>
        <dbReference type="ChEBI" id="CHEBI:47942"/>
    </cofactor>
</comment>
<dbReference type="NCBIfam" id="NF003417">
    <property type="entry name" value="PRK04813.1"/>
    <property type="match status" value="4"/>
</dbReference>
<dbReference type="InterPro" id="IPR006162">
    <property type="entry name" value="Ppantetheine_attach_site"/>
</dbReference>
<dbReference type="CDD" id="cd19534">
    <property type="entry name" value="E_NRPS"/>
    <property type="match status" value="1"/>
</dbReference>
<dbReference type="FunFam" id="1.10.1200.10:FF:000016">
    <property type="entry name" value="Non-ribosomal peptide synthase"/>
    <property type="match status" value="1"/>
</dbReference>
<dbReference type="InterPro" id="IPR023213">
    <property type="entry name" value="CAT-like_dom_sf"/>
</dbReference>
<dbReference type="NCBIfam" id="NF004282">
    <property type="entry name" value="PRK05691.1"/>
    <property type="match status" value="7"/>
</dbReference>
<dbReference type="SUPFAM" id="SSF52777">
    <property type="entry name" value="CoA-dependent acyltransferases"/>
    <property type="match status" value="10"/>
</dbReference>
<evidence type="ECO:0000256" key="4">
    <source>
        <dbReference type="ARBA" id="ARBA00022553"/>
    </source>
</evidence>
<dbReference type="PROSITE" id="PS00012">
    <property type="entry name" value="PHOSPHOPANTETHEINE"/>
    <property type="match status" value="4"/>
</dbReference>
<reference evidence="9" key="1">
    <citation type="submission" date="2016-10" db="EMBL/GenBank/DDBJ databases">
        <authorList>
            <person name="Varghese N."/>
            <person name="Submissions S."/>
        </authorList>
    </citation>
    <scope>NUCLEOTIDE SEQUENCE [LARGE SCALE GENOMIC DNA]</scope>
    <source>
        <strain evidence="9">JCM 21621</strain>
    </source>
</reference>
<dbReference type="InterPro" id="IPR025110">
    <property type="entry name" value="AMP-bd_C"/>
</dbReference>
<dbReference type="CDD" id="cd17649">
    <property type="entry name" value="A_NRPS_PvdJ-like"/>
    <property type="match status" value="2"/>
</dbReference>
<dbReference type="FunFam" id="2.30.38.10:FF:000001">
    <property type="entry name" value="Non-ribosomal peptide synthetase PvdI"/>
    <property type="match status" value="4"/>
</dbReference>